<evidence type="ECO:0000313" key="2">
    <source>
        <dbReference type="Proteomes" id="UP000182334"/>
    </source>
</evidence>
<organism evidence="1 2">
    <name type="scientific">Sungouiella intermedia</name>
    <dbReference type="NCBI Taxonomy" id="45354"/>
    <lineage>
        <taxon>Eukaryota</taxon>
        <taxon>Fungi</taxon>
        <taxon>Dikarya</taxon>
        <taxon>Ascomycota</taxon>
        <taxon>Saccharomycotina</taxon>
        <taxon>Pichiomycetes</taxon>
        <taxon>Metschnikowiaceae</taxon>
        <taxon>Sungouiella</taxon>
    </lineage>
</organism>
<evidence type="ECO:0000313" key="1">
    <source>
        <dbReference type="EMBL" id="SGZ57414.1"/>
    </source>
</evidence>
<dbReference type="Proteomes" id="UP000182334">
    <property type="component" value="Chromosome VI"/>
</dbReference>
<keyword evidence="2" id="KW-1185">Reference proteome</keyword>
<dbReference type="STRING" id="45354.A0A1L0DYP2"/>
<dbReference type="AlphaFoldDB" id="A0A1L0DYP2"/>
<name>A0A1L0DYP2_9ASCO</name>
<accession>A0A1L0DYP2</accession>
<sequence>MANYNKLLALLKENNFDTQTLGPLLFDHVLPQHVSPENVDIAFDLIVENQRGLKLCGIPMFSRNSLIPFIDPPLFQRIDGLTVLLPLDKIENYPLPDLGWVWSWHKWYVLMLNDVDDQGWMYQLVFLQLQLKWHGAYYFGDFVRRRLWVRMRQREKDPENSSMGCNESM</sequence>
<reference evidence="1 2" key="1">
    <citation type="submission" date="2016-10" db="EMBL/GenBank/DDBJ databases">
        <authorList>
            <person name="de Groot N.N."/>
        </authorList>
    </citation>
    <scope>NUCLEOTIDE SEQUENCE [LARGE SCALE GENOMIC DNA]</scope>
    <source>
        <strain evidence="1 2">CBS 141442</strain>
    </source>
</reference>
<protein>
    <submittedName>
        <fullName evidence="1">CIC11C00000004832</fullName>
    </submittedName>
</protein>
<proteinExistence type="predicted"/>
<gene>
    <name evidence="1" type="ORF">SAMEA4029010_CIC11G00000004832</name>
</gene>
<dbReference type="OrthoDB" id="72441at2759"/>
<dbReference type="EMBL" id="LT635761">
    <property type="protein sequence ID" value="SGZ57414.1"/>
    <property type="molecule type" value="Genomic_DNA"/>
</dbReference>